<gene>
    <name evidence="2" type="ORF">PhCBS80983_g00998</name>
</gene>
<comment type="caution">
    <text evidence="2">The sequence shown here is derived from an EMBL/GenBank/DDBJ whole genome shotgun (WGS) entry which is preliminary data.</text>
</comment>
<dbReference type="GO" id="GO:0042073">
    <property type="term" value="P:intraciliary transport"/>
    <property type="evidence" value="ECO:0007669"/>
    <property type="project" value="InterPro"/>
</dbReference>
<dbReference type="PANTHER" id="PTHR33906:SF1">
    <property type="entry name" value="INTRAFLAGELLAR TRANSPORT PROTEIN 25 HOMOLOG"/>
    <property type="match status" value="1"/>
</dbReference>
<proteinExistence type="predicted"/>
<accession>A0A507EET4</accession>
<dbReference type="GO" id="GO:0030992">
    <property type="term" value="C:intraciliary transport particle B"/>
    <property type="evidence" value="ECO:0007669"/>
    <property type="project" value="InterPro"/>
</dbReference>
<dbReference type="InterPro" id="IPR008979">
    <property type="entry name" value="Galactose-bd-like_sf"/>
</dbReference>
<dbReference type="Pfam" id="PF00754">
    <property type="entry name" value="F5_F8_type_C"/>
    <property type="match status" value="1"/>
</dbReference>
<dbReference type="AlphaFoldDB" id="A0A507EET4"/>
<evidence type="ECO:0000313" key="2">
    <source>
        <dbReference type="EMBL" id="TPX61718.1"/>
    </source>
</evidence>
<dbReference type="Proteomes" id="UP000318582">
    <property type="component" value="Unassembled WGS sequence"/>
</dbReference>
<dbReference type="PANTHER" id="PTHR33906">
    <property type="entry name" value="INTRAFLAGELLAR TRANSPORT PROTEIN 25 HOMOLOG"/>
    <property type="match status" value="1"/>
</dbReference>
<protein>
    <recommendedName>
        <fullName evidence="1">F5/8 type C domain-containing protein</fullName>
    </recommendedName>
</protein>
<dbReference type="SUPFAM" id="SSF49785">
    <property type="entry name" value="Galactose-binding domain-like"/>
    <property type="match status" value="1"/>
</dbReference>
<dbReference type="STRING" id="109895.A0A507EET4"/>
<keyword evidence="3" id="KW-1185">Reference proteome</keyword>
<dbReference type="Gene3D" id="2.60.120.260">
    <property type="entry name" value="Galactose-binding domain-like"/>
    <property type="match status" value="1"/>
</dbReference>
<evidence type="ECO:0000259" key="1">
    <source>
        <dbReference type="Pfam" id="PF00754"/>
    </source>
</evidence>
<feature type="domain" description="F5/8 type C" evidence="1">
    <location>
        <begin position="22"/>
        <end position="134"/>
    </location>
</feature>
<dbReference type="InterPro" id="IPR033558">
    <property type="entry name" value="IFT25"/>
</dbReference>
<dbReference type="InterPro" id="IPR000421">
    <property type="entry name" value="FA58C"/>
</dbReference>
<reference evidence="2 3" key="1">
    <citation type="journal article" date="2019" name="Sci. Rep.">
        <title>Comparative genomics of chytrid fungi reveal insights into the obligate biotrophic and pathogenic lifestyle of Synchytrium endobioticum.</title>
        <authorList>
            <person name="van de Vossenberg B.T.L.H."/>
            <person name="Warris S."/>
            <person name="Nguyen H.D.T."/>
            <person name="van Gent-Pelzer M.P.E."/>
            <person name="Joly D.L."/>
            <person name="van de Geest H.C."/>
            <person name="Bonants P.J.M."/>
            <person name="Smith D.S."/>
            <person name="Levesque C.A."/>
            <person name="van der Lee T.A.J."/>
        </authorList>
    </citation>
    <scope>NUCLEOTIDE SEQUENCE [LARGE SCALE GENOMIC DNA]</scope>
    <source>
        <strain evidence="2 3">CBS 809.83</strain>
    </source>
</reference>
<organism evidence="2 3">
    <name type="scientific">Powellomyces hirtus</name>
    <dbReference type="NCBI Taxonomy" id="109895"/>
    <lineage>
        <taxon>Eukaryota</taxon>
        <taxon>Fungi</taxon>
        <taxon>Fungi incertae sedis</taxon>
        <taxon>Chytridiomycota</taxon>
        <taxon>Chytridiomycota incertae sedis</taxon>
        <taxon>Chytridiomycetes</taxon>
        <taxon>Spizellomycetales</taxon>
        <taxon>Powellomycetaceae</taxon>
        <taxon>Powellomyces</taxon>
    </lineage>
</organism>
<evidence type="ECO:0000313" key="3">
    <source>
        <dbReference type="Proteomes" id="UP000318582"/>
    </source>
</evidence>
<sequence>MPSAHENRALASAGAKISMVTSSDTSHPVDNMIDGNTKSFWMTTGLFPQEIIVSLPTLISITKIIITSTKVAHWTADISMNEKPNHFERLTAQDVDDGDQGFQLVTLNLPKSDNTARHIRLGITKGHGPFVSIHKIAVYGNEPTVPATGPAATEE</sequence>
<dbReference type="EMBL" id="QEAQ01000006">
    <property type="protein sequence ID" value="TPX61718.1"/>
    <property type="molecule type" value="Genomic_DNA"/>
</dbReference>
<dbReference type="GO" id="GO:0005929">
    <property type="term" value="C:cilium"/>
    <property type="evidence" value="ECO:0007669"/>
    <property type="project" value="TreeGrafter"/>
</dbReference>
<name>A0A507EET4_9FUNG</name>